<gene>
    <name evidence="1" type="ORF">ACFSUN_17100</name>
</gene>
<sequence>MGFYRNSDMFQFKDSKDDCVCDIVQNIVRAQKEVQEEGWNYSIRQLKKKDSLDPQYSTIPFILYTKEDGSPFIGSGIFQAPYHRNDTFFGCIESPVLRAKHFTKGSNCCVKVELLLPIANGCEIQPYSKDKHRVSAYFPEDTPVTDFLATGLCLTLELKNFTGITCLDAITPIPHEEFFEEERPQHSEYMDY</sequence>
<organism evidence="1 2">
    <name type="scientific">Oceanobacillus kapialis</name>
    <dbReference type="NCBI Taxonomy" id="481353"/>
    <lineage>
        <taxon>Bacteria</taxon>
        <taxon>Bacillati</taxon>
        <taxon>Bacillota</taxon>
        <taxon>Bacilli</taxon>
        <taxon>Bacillales</taxon>
        <taxon>Bacillaceae</taxon>
        <taxon>Oceanobacillus</taxon>
    </lineage>
</organism>
<dbReference type="Proteomes" id="UP001597451">
    <property type="component" value="Unassembled WGS sequence"/>
</dbReference>
<comment type="caution">
    <text evidence="1">The sequence shown here is derived from an EMBL/GenBank/DDBJ whole genome shotgun (WGS) entry which is preliminary data.</text>
</comment>
<dbReference type="RefSeq" id="WP_379563810.1">
    <property type="nucleotide sequence ID" value="NZ_JBHUMX010000044.1"/>
</dbReference>
<dbReference type="EMBL" id="JBHUMX010000044">
    <property type="protein sequence ID" value="MFD2630497.1"/>
    <property type="molecule type" value="Genomic_DNA"/>
</dbReference>
<proteinExistence type="predicted"/>
<protein>
    <submittedName>
        <fullName evidence="1">CotY/CotZ family spore coat protein</fullName>
    </submittedName>
</protein>
<keyword evidence="2" id="KW-1185">Reference proteome</keyword>
<dbReference type="Pfam" id="PF10612">
    <property type="entry name" value="Spore-coat_CotZ"/>
    <property type="match status" value="1"/>
</dbReference>
<accession>A0ABW5Q5H2</accession>
<name>A0ABW5Q5H2_9BACI</name>
<evidence type="ECO:0000313" key="1">
    <source>
        <dbReference type="EMBL" id="MFD2630497.1"/>
    </source>
</evidence>
<reference evidence="2" key="1">
    <citation type="journal article" date="2019" name="Int. J. Syst. Evol. Microbiol.">
        <title>The Global Catalogue of Microorganisms (GCM) 10K type strain sequencing project: providing services to taxonomists for standard genome sequencing and annotation.</title>
        <authorList>
            <consortium name="The Broad Institute Genomics Platform"/>
            <consortium name="The Broad Institute Genome Sequencing Center for Infectious Disease"/>
            <person name="Wu L."/>
            <person name="Ma J."/>
        </authorList>
    </citation>
    <scope>NUCLEOTIDE SEQUENCE [LARGE SCALE GENOMIC DNA]</scope>
    <source>
        <strain evidence="2">TISTR 1858</strain>
    </source>
</reference>
<dbReference type="InterPro" id="IPR019593">
    <property type="entry name" value="Spore_coat_protein_Z/Y"/>
</dbReference>
<evidence type="ECO:0000313" key="2">
    <source>
        <dbReference type="Proteomes" id="UP001597451"/>
    </source>
</evidence>
<keyword evidence="1" id="KW-0946">Virion</keyword>
<keyword evidence="1" id="KW-0167">Capsid protein</keyword>